<proteinExistence type="predicted"/>
<dbReference type="RefSeq" id="WP_307689853.1">
    <property type="nucleotide sequence ID" value="NZ_JAUSRO010000006.1"/>
</dbReference>
<protein>
    <submittedName>
        <fullName evidence="1">Uncharacterized protein</fullName>
    </submittedName>
</protein>
<dbReference type="Proteomes" id="UP001226867">
    <property type="component" value="Unassembled WGS sequence"/>
</dbReference>
<dbReference type="EMBL" id="JAUSRO010000006">
    <property type="protein sequence ID" value="MDP9900048.1"/>
    <property type="molecule type" value="Genomic_DNA"/>
</dbReference>
<evidence type="ECO:0000313" key="2">
    <source>
        <dbReference type="Proteomes" id="UP001226867"/>
    </source>
</evidence>
<reference evidence="1 2" key="1">
    <citation type="submission" date="2023-07" db="EMBL/GenBank/DDBJ databases">
        <title>Sorghum-associated microbial communities from plants grown in Nebraska, USA.</title>
        <authorList>
            <person name="Schachtman D."/>
        </authorList>
    </citation>
    <scope>NUCLEOTIDE SEQUENCE [LARGE SCALE GENOMIC DNA]</scope>
    <source>
        <strain evidence="1 2">DS1607</strain>
    </source>
</reference>
<accession>A0ABT9S851</accession>
<name>A0ABT9S851_9BURK</name>
<keyword evidence="2" id="KW-1185">Reference proteome</keyword>
<organism evidence="1 2">
    <name type="scientific">Variovorax ginsengisoli</name>
    <dbReference type="NCBI Taxonomy" id="363844"/>
    <lineage>
        <taxon>Bacteria</taxon>
        <taxon>Pseudomonadati</taxon>
        <taxon>Pseudomonadota</taxon>
        <taxon>Betaproteobacteria</taxon>
        <taxon>Burkholderiales</taxon>
        <taxon>Comamonadaceae</taxon>
        <taxon>Variovorax</taxon>
    </lineage>
</organism>
<comment type="caution">
    <text evidence="1">The sequence shown here is derived from an EMBL/GenBank/DDBJ whole genome shotgun (WGS) entry which is preliminary data.</text>
</comment>
<evidence type="ECO:0000313" key="1">
    <source>
        <dbReference type="EMBL" id="MDP9900048.1"/>
    </source>
</evidence>
<gene>
    <name evidence="1" type="ORF">J2W36_002299</name>
</gene>
<sequence length="138" mass="14379">MHLTTVPARRRSPALFVVLALAVWLAATLGLMHQTMHVPGLKAAAAAARGGAPVTASPSGDASHPAPAAHGVLALFGGHHSEADCRLYDQLAHGSAMPSVPFVALPVFLPAATFAWFEGEVLARWVALFDARGPPFSR</sequence>